<dbReference type="SUPFAM" id="SSF54909">
    <property type="entry name" value="Dimeric alpha+beta barrel"/>
    <property type="match status" value="1"/>
</dbReference>
<sequence>MATPITRVTLFKIADPVHQQRVLDQYKTMLSKAKKNGKPYILNVKAGPAYADQRSQGFTIVAVSQFASVEDMVYYDNECQAHAELKAVAKGVHEGLMMAYFQNVVDEA</sequence>
<dbReference type="Gene3D" id="3.30.70.100">
    <property type="match status" value="1"/>
</dbReference>
<dbReference type="InterPro" id="IPR013097">
    <property type="entry name" value="Dabb"/>
</dbReference>
<reference evidence="2 3" key="1">
    <citation type="submission" date="2018-05" db="EMBL/GenBank/DDBJ databases">
        <title>Draft genome sequence of Scytalidium lignicola DSM 105466, a ubiquitous saprotrophic fungus.</title>
        <authorList>
            <person name="Buettner E."/>
            <person name="Gebauer A.M."/>
            <person name="Hofrichter M."/>
            <person name="Liers C."/>
            <person name="Kellner H."/>
        </authorList>
    </citation>
    <scope>NUCLEOTIDE SEQUENCE [LARGE SCALE GENOMIC DNA]</scope>
    <source>
        <strain evidence="2 3">DSM 105466</strain>
    </source>
</reference>
<evidence type="ECO:0000313" key="3">
    <source>
        <dbReference type="Proteomes" id="UP000258309"/>
    </source>
</evidence>
<name>A0A3E2H9Z8_SCYLI</name>
<organism evidence="2 3">
    <name type="scientific">Scytalidium lignicola</name>
    <name type="common">Hyphomycete</name>
    <dbReference type="NCBI Taxonomy" id="5539"/>
    <lineage>
        <taxon>Eukaryota</taxon>
        <taxon>Fungi</taxon>
        <taxon>Dikarya</taxon>
        <taxon>Ascomycota</taxon>
        <taxon>Pezizomycotina</taxon>
        <taxon>Leotiomycetes</taxon>
        <taxon>Leotiomycetes incertae sedis</taxon>
        <taxon>Scytalidium</taxon>
    </lineage>
</organism>
<accession>A0A3E2H9Z8</accession>
<feature type="domain" description="Stress-response A/B barrel" evidence="1">
    <location>
        <begin position="5"/>
        <end position="101"/>
    </location>
</feature>
<comment type="caution">
    <text evidence="2">The sequence shown here is derived from an EMBL/GenBank/DDBJ whole genome shotgun (WGS) entry which is preliminary data.</text>
</comment>
<gene>
    <name evidence="2" type="ORF">B7463_g6197</name>
</gene>
<feature type="non-terminal residue" evidence="2">
    <location>
        <position position="1"/>
    </location>
</feature>
<keyword evidence="3" id="KW-1185">Reference proteome</keyword>
<dbReference type="InterPro" id="IPR011008">
    <property type="entry name" value="Dimeric_a/b-barrel"/>
</dbReference>
<dbReference type="SMART" id="SM00886">
    <property type="entry name" value="Dabb"/>
    <property type="match status" value="1"/>
</dbReference>
<dbReference type="Proteomes" id="UP000258309">
    <property type="component" value="Unassembled WGS sequence"/>
</dbReference>
<dbReference type="OMA" id="TYFEPIE"/>
<protein>
    <recommendedName>
        <fullName evidence="1">Stress-response A/B barrel domain-containing protein</fullName>
    </recommendedName>
</protein>
<dbReference type="EMBL" id="NCSJ02000108">
    <property type="protein sequence ID" value="RFU30127.1"/>
    <property type="molecule type" value="Genomic_DNA"/>
</dbReference>
<dbReference type="AlphaFoldDB" id="A0A3E2H9Z8"/>
<proteinExistence type="predicted"/>
<evidence type="ECO:0000259" key="1">
    <source>
        <dbReference type="PROSITE" id="PS51502"/>
    </source>
</evidence>
<dbReference type="Pfam" id="PF07876">
    <property type="entry name" value="Dabb"/>
    <property type="match status" value="1"/>
</dbReference>
<feature type="non-terminal residue" evidence="2">
    <location>
        <position position="108"/>
    </location>
</feature>
<dbReference type="OrthoDB" id="3830014at2759"/>
<dbReference type="PROSITE" id="PS51502">
    <property type="entry name" value="S_R_A_B_BARREL"/>
    <property type="match status" value="1"/>
</dbReference>
<evidence type="ECO:0000313" key="2">
    <source>
        <dbReference type="EMBL" id="RFU30127.1"/>
    </source>
</evidence>